<sequence length="475" mass="53507">MAVYFRHGSNGAYKTAYAVWFEILPALRSGRVVVTNIEGLKPLESIESLLGEKFPVSARLIRLFSRKRQGIELWQNWFSWMPVNALVVIDECQDIFAPEAGFKRDNALKRPLEDFLPSLPEGFSELFHERWGMADTSNLDVGDTDDVGETQLDEHGRLLYPDNYYGAFMRHRKYQWDVILLTPDYTSIPKWMQGCATDAFSHTSTDTFFRKRKPRIFNHRPKSSKTAPSTKQDLASCSSKKIPLDVFALYQSTGTGGFNASKADVTILRSPMFIFAVVVGLLATINFFREWYVLSSNSEDSVVSSAQVPESSNQVVEDVVSVSLDQNQVNTKVDSGLANSSGANESRVQVVIDAVNPFYVAFPVFNNAESVYLTSVLVTKESAQGVEFESYRFRIDKNGGSYYIGSNILGQYGYEFQRIDECLIQVRQGNTFRMLTCPPNKEAPPDVQLGSEQNNAEQLQQFDIFNLSKQDESEA</sequence>
<dbReference type="Proteomes" id="UP000779070">
    <property type="component" value="Unassembled WGS sequence"/>
</dbReference>
<dbReference type="InterPro" id="IPR027417">
    <property type="entry name" value="P-loop_NTPase"/>
</dbReference>
<dbReference type="Pfam" id="PF05707">
    <property type="entry name" value="Zot"/>
    <property type="match status" value="1"/>
</dbReference>
<organism evidence="2 3">
    <name type="scientific">Vibrio neptunius</name>
    <dbReference type="NCBI Taxonomy" id="170651"/>
    <lineage>
        <taxon>Bacteria</taxon>
        <taxon>Pseudomonadati</taxon>
        <taxon>Pseudomonadota</taxon>
        <taxon>Gammaproteobacteria</taxon>
        <taxon>Vibrionales</taxon>
        <taxon>Vibrionaceae</taxon>
        <taxon>Vibrio</taxon>
    </lineage>
</organism>
<proteinExistence type="predicted"/>
<comment type="caution">
    <text evidence="2">The sequence shown here is derived from an EMBL/GenBank/DDBJ whole genome shotgun (WGS) entry which is preliminary data.</text>
</comment>
<reference evidence="2 3" key="1">
    <citation type="submission" date="2021-02" db="EMBL/GenBank/DDBJ databases">
        <title>Draft Genome Sequences of 5 Vibrio neptunius Strains Isolated From of Bivalve Hatcheries.</title>
        <authorList>
            <person name="Galvis F."/>
            <person name="Barja J.L."/>
            <person name="Lemos M.L."/>
            <person name="Balado M."/>
        </authorList>
    </citation>
    <scope>NUCLEOTIDE SEQUENCE [LARGE SCALE GENOMIC DNA]</scope>
    <source>
        <strain evidence="2 3">PP-145.98</strain>
    </source>
</reference>
<dbReference type="EMBL" id="JAFHLB010000074">
    <property type="protein sequence ID" value="MBN3580685.1"/>
    <property type="molecule type" value="Genomic_DNA"/>
</dbReference>
<keyword evidence="3" id="KW-1185">Reference proteome</keyword>
<evidence type="ECO:0000259" key="1">
    <source>
        <dbReference type="Pfam" id="PF05707"/>
    </source>
</evidence>
<evidence type="ECO:0000313" key="2">
    <source>
        <dbReference type="EMBL" id="MBN3580685.1"/>
    </source>
</evidence>
<dbReference type="InterPro" id="IPR008900">
    <property type="entry name" value="Zot_N"/>
</dbReference>
<gene>
    <name evidence="2" type="ORF">JYA62_24060</name>
</gene>
<evidence type="ECO:0000313" key="3">
    <source>
        <dbReference type="Proteomes" id="UP000779070"/>
    </source>
</evidence>
<dbReference type="RefSeq" id="WP_206377243.1">
    <property type="nucleotide sequence ID" value="NZ_CAWPTM010000152.1"/>
</dbReference>
<accession>A0ABS3A985</accession>
<name>A0ABS3A985_9VIBR</name>
<dbReference type="Gene3D" id="3.40.50.300">
    <property type="entry name" value="P-loop containing nucleotide triphosphate hydrolases"/>
    <property type="match status" value="1"/>
</dbReference>
<feature type="domain" description="Zona occludens toxin N-terminal" evidence="1">
    <location>
        <begin position="2"/>
        <end position="256"/>
    </location>
</feature>
<protein>
    <submittedName>
        <fullName evidence="2">Zonular occludens toxin</fullName>
    </submittedName>
</protein>